<dbReference type="EMBL" id="ATLV01020708">
    <property type="status" value="NOT_ANNOTATED_CDS"/>
    <property type="molecule type" value="Genomic_DNA"/>
</dbReference>
<sequence>MPKRPPSRTVGPWTNVHAVTSVLHRGQGVYLISRLLRSAHFPVPVRYATRGMCFD</sequence>
<proteinExistence type="predicted"/>
<organism evidence="1">
    <name type="scientific">Anopheles sinensis</name>
    <name type="common">Mosquito</name>
    <dbReference type="NCBI Taxonomy" id="74873"/>
    <lineage>
        <taxon>Eukaryota</taxon>
        <taxon>Metazoa</taxon>
        <taxon>Ecdysozoa</taxon>
        <taxon>Arthropoda</taxon>
        <taxon>Hexapoda</taxon>
        <taxon>Insecta</taxon>
        <taxon>Pterygota</taxon>
        <taxon>Neoptera</taxon>
        <taxon>Endopterygota</taxon>
        <taxon>Diptera</taxon>
        <taxon>Nematocera</taxon>
        <taxon>Culicoidea</taxon>
        <taxon>Culicidae</taxon>
        <taxon>Anophelinae</taxon>
        <taxon>Anopheles</taxon>
    </lineage>
</organism>
<reference evidence="1 3" key="1">
    <citation type="journal article" date="2014" name="BMC Genomics">
        <title>Genome sequence of Anopheles sinensis provides insight into genetics basis of mosquito competence for malaria parasites.</title>
        <authorList>
            <person name="Zhou D."/>
            <person name="Zhang D."/>
            <person name="Ding G."/>
            <person name="Shi L."/>
            <person name="Hou Q."/>
            <person name="Ye Y."/>
            <person name="Xu Y."/>
            <person name="Zhou H."/>
            <person name="Xiong C."/>
            <person name="Li S."/>
            <person name="Yu J."/>
            <person name="Hong S."/>
            <person name="Yu X."/>
            <person name="Zou P."/>
            <person name="Chen C."/>
            <person name="Chang X."/>
            <person name="Wang W."/>
            <person name="Lv Y."/>
            <person name="Sun Y."/>
            <person name="Ma L."/>
            <person name="Shen B."/>
            <person name="Zhu C."/>
        </authorList>
    </citation>
    <scope>NUCLEOTIDE SEQUENCE [LARGE SCALE GENOMIC DNA]</scope>
</reference>
<dbReference type="Proteomes" id="UP000030765">
    <property type="component" value="Unassembled WGS sequence"/>
</dbReference>
<evidence type="ECO:0000313" key="1">
    <source>
        <dbReference type="EMBL" id="KFB45641.1"/>
    </source>
</evidence>
<dbReference type="EnsemblMetazoa" id="ASIC013635-RA">
    <property type="protein sequence ID" value="ASIC013635-PA"/>
    <property type="gene ID" value="ASIC013635"/>
</dbReference>
<gene>
    <name evidence="1" type="ORF">ZHAS_00013635</name>
</gene>
<reference evidence="2" key="2">
    <citation type="submission" date="2020-05" db="UniProtKB">
        <authorList>
            <consortium name="EnsemblMetazoa"/>
        </authorList>
    </citation>
    <scope>IDENTIFICATION</scope>
</reference>
<accession>A0A084W5Z7</accession>
<keyword evidence="3" id="KW-1185">Reference proteome</keyword>
<name>A0A084W5Z7_ANOSI</name>
<dbReference type="AlphaFoldDB" id="A0A084W5Z7"/>
<evidence type="ECO:0000313" key="3">
    <source>
        <dbReference type="Proteomes" id="UP000030765"/>
    </source>
</evidence>
<dbReference type="VEuPathDB" id="VectorBase:ASIC013635"/>
<dbReference type="EMBL" id="KE525305">
    <property type="protein sequence ID" value="KFB45641.1"/>
    <property type="molecule type" value="Genomic_DNA"/>
</dbReference>
<evidence type="ECO:0000313" key="2">
    <source>
        <dbReference type="EnsemblMetazoa" id="ASIC013635-PA"/>
    </source>
</evidence>
<protein>
    <submittedName>
        <fullName evidence="1 2">Uncharacterized protein</fullName>
    </submittedName>
</protein>